<dbReference type="AlphaFoldDB" id="X1KP96"/>
<accession>X1KP96</accession>
<sequence length="77" mass="8748">DEILQTLDARGEVKGECVLMIEGEKRSAQKRKTEPHNVKEVVLLLKKEGVSNKTAMKILMCCLDLPRNEAYRLIHAD</sequence>
<evidence type="ECO:0000313" key="1">
    <source>
        <dbReference type="EMBL" id="GAI08488.1"/>
    </source>
</evidence>
<organism evidence="1">
    <name type="scientific">marine sediment metagenome</name>
    <dbReference type="NCBI Taxonomy" id="412755"/>
    <lineage>
        <taxon>unclassified sequences</taxon>
        <taxon>metagenomes</taxon>
        <taxon>ecological metagenomes</taxon>
    </lineage>
</organism>
<comment type="caution">
    <text evidence="1">The sequence shown here is derived from an EMBL/GenBank/DDBJ whole genome shotgun (WGS) entry which is preliminary data.</text>
</comment>
<dbReference type="EMBL" id="BARV01010136">
    <property type="protein sequence ID" value="GAI08488.1"/>
    <property type="molecule type" value="Genomic_DNA"/>
</dbReference>
<proteinExistence type="predicted"/>
<evidence type="ECO:0008006" key="2">
    <source>
        <dbReference type="Google" id="ProtNLM"/>
    </source>
</evidence>
<name>X1KP96_9ZZZZ</name>
<reference evidence="1" key="1">
    <citation type="journal article" date="2014" name="Front. Microbiol.">
        <title>High frequency of phylogenetically diverse reductive dehalogenase-homologous genes in deep subseafloor sedimentary metagenomes.</title>
        <authorList>
            <person name="Kawai M."/>
            <person name="Futagami T."/>
            <person name="Toyoda A."/>
            <person name="Takaki Y."/>
            <person name="Nishi S."/>
            <person name="Hori S."/>
            <person name="Arai W."/>
            <person name="Tsubouchi T."/>
            <person name="Morono Y."/>
            <person name="Uchiyama I."/>
            <person name="Ito T."/>
            <person name="Fujiyama A."/>
            <person name="Inagaki F."/>
            <person name="Takami H."/>
        </authorList>
    </citation>
    <scope>NUCLEOTIDE SEQUENCE</scope>
    <source>
        <strain evidence="1">Expedition CK06-06</strain>
    </source>
</reference>
<protein>
    <recommendedName>
        <fullName evidence="2">16S rRNA (Cytidine(1402)-2'-O)-methyltransferase</fullName>
    </recommendedName>
</protein>
<feature type="non-terminal residue" evidence="1">
    <location>
        <position position="1"/>
    </location>
</feature>
<gene>
    <name evidence="1" type="ORF">S06H3_19739</name>
</gene>